<keyword evidence="1" id="KW-0802">TPR repeat</keyword>
<gene>
    <name evidence="3" type="ORF">MQE36_07335</name>
</gene>
<feature type="chain" id="PRO_5045267453" description="Tetratricopeptide repeat protein" evidence="2">
    <location>
        <begin position="23"/>
        <end position="455"/>
    </location>
</feature>
<evidence type="ECO:0000256" key="1">
    <source>
        <dbReference type="PROSITE-ProRule" id="PRU00339"/>
    </source>
</evidence>
<evidence type="ECO:0008006" key="5">
    <source>
        <dbReference type="Google" id="ProtNLM"/>
    </source>
</evidence>
<dbReference type="InterPro" id="IPR011990">
    <property type="entry name" value="TPR-like_helical_dom_sf"/>
</dbReference>
<dbReference type="Proteomes" id="UP000829476">
    <property type="component" value="Chromosome"/>
</dbReference>
<evidence type="ECO:0000313" key="4">
    <source>
        <dbReference type="Proteomes" id="UP000829476"/>
    </source>
</evidence>
<proteinExistence type="predicted"/>
<accession>A0ABY3YRL0</accession>
<feature type="signal peptide" evidence="2">
    <location>
        <begin position="1"/>
        <end position="22"/>
    </location>
</feature>
<dbReference type="SUPFAM" id="SSF48452">
    <property type="entry name" value="TPR-like"/>
    <property type="match status" value="1"/>
</dbReference>
<keyword evidence="4" id="KW-1185">Reference proteome</keyword>
<organism evidence="3 4">
    <name type="scientific">Zhouia spongiae</name>
    <dbReference type="NCBI Taxonomy" id="2202721"/>
    <lineage>
        <taxon>Bacteria</taxon>
        <taxon>Pseudomonadati</taxon>
        <taxon>Bacteroidota</taxon>
        <taxon>Flavobacteriia</taxon>
        <taxon>Flavobacteriales</taxon>
        <taxon>Flavobacteriaceae</taxon>
        <taxon>Zhouia</taxon>
    </lineage>
</organism>
<sequence length="455" mass="50437">MKKKFMAMLALVGVVGFAGAQAQNPDCAQNLSIFAEHGKVKNYDAAYEPWKMVYDNCPSLNWATFYYGEKILLNKIEKASGEEKKGYIKDLMAMYDNSIKFFPDRYDQADIAIDKALLMKDENLGSKEEIYNILDGAFKADRENFTNPKGLYLYFSLLVDLQEEGKKDLQDVFDNYDEVTEKIDEETLKLGKIATSLAAKEDEGTLTSKEEKKLKAVRINGGSYEKVSSSIDAKLGNLADCDKLVPLYEKNFGAKEGDATWLKRALYRLDNKECTDGEIYVKVVEALHKLEPSASSAYGLGTLNDKKGNSAEALKYYNEAVSLETDNVKKSRLLLKIASKYSKSSKSKSYSYAQQAIEANPANGSAYLLQAYLYGNSANQCGSTTFEKKAVYWLAAQRADRAAQMDPSVKSKALSAASRYRGLAPSRTEIFNSGMAGKTISLSCWIGGSVKVPNL</sequence>
<keyword evidence="2" id="KW-0732">Signal</keyword>
<reference evidence="3 4" key="1">
    <citation type="journal article" date="2018" name="Int. J. Syst. Evol. Microbiol.">
        <title>Zhouia spongiae sp. nov., isolated from a marine sponge.</title>
        <authorList>
            <person name="Zhuang L."/>
            <person name="Lin B."/>
            <person name="Qin F."/>
            <person name="Luo L."/>
        </authorList>
    </citation>
    <scope>NUCLEOTIDE SEQUENCE [LARGE SCALE GENOMIC DNA]</scope>
    <source>
        <strain evidence="3 4">HN-Y44</strain>
    </source>
</reference>
<feature type="repeat" description="TPR" evidence="1">
    <location>
        <begin position="294"/>
        <end position="327"/>
    </location>
</feature>
<evidence type="ECO:0000256" key="2">
    <source>
        <dbReference type="SAM" id="SignalP"/>
    </source>
</evidence>
<dbReference type="PROSITE" id="PS50005">
    <property type="entry name" value="TPR"/>
    <property type="match status" value="1"/>
</dbReference>
<dbReference type="Gene3D" id="1.25.40.10">
    <property type="entry name" value="Tetratricopeptide repeat domain"/>
    <property type="match status" value="1"/>
</dbReference>
<dbReference type="RefSeq" id="WP_242938514.1">
    <property type="nucleotide sequence ID" value="NZ_CP094326.1"/>
</dbReference>
<name>A0ABY3YRL0_9FLAO</name>
<dbReference type="InterPro" id="IPR019734">
    <property type="entry name" value="TPR_rpt"/>
</dbReference>
<protein>
    <recommendedName>
        <fullName evidence="5">Tetratricopeptide repeat protein</fullName>
    </recommendedName>
</protein>
<evidence type="ECO:0000313" key="3">
    <source>
        <dbReference type="EMBL" id="UNZ00147.1"/>
    </source>
</evidence>
<dbReference type="EMBL" id="CP094326">
    <property type="protein sequence ID" value="UNZ00147.1"/>
    <property type="molecule type" value="Genomic_DNA"/>
</dbReference>